<feature type="transmembrane region" description="Helical" evidence="3">
    <location>
        <begin position="12"/>
        <end position="41"/>
    </location>
</feature>
<dbReference type="InterPro" id="IPR043130">
    <property type="entry name" value="CDP-OH_PTrfase_TM_dom"/>
</dbReference>
<dbReference type="EC" id="2.7.8.-" evidence="4"/>
<dbReference type="PROSITE" id="PS00379">
    <property type="entry name" value="CDP_ALCOHOL_P_TRANSF"/>
    <property type="match status" value="1"/>
</dbReference>
<name>A0ABV6YIZ3_UNCEI</name>
<dbReference type="InterPro" id="IPR048254">
    <property type="entry name" value="CDP_ALCOHOL_P_TRANSF_CS"/>
</dbReference>
<organism evidence="4 5">
    <name type="scientific">Eiseniibacteriota bacterium</name>
    <dbReference type="NCBI Taxonomy" id="2212470"/>
    <lineage>
        <taxon>Bacteria</taxon>
        <taxon>Candidatus Eiseniibacteriota</taxon>
    </lineage>
</organism>
<keyword evidence="5" id="KW-1185">Reference proteome</keyword>
<evidence type="ECO:0000256" key="1">
    <source>
        <dbReference type="ARBA" id="ARBA00022679"/>
    </source>
</evidence>
<dbReference type="EMBL" id="JBHPKH010000011">
    <property type="protein sequence ID" value="MFC1572313.1"/>
    <property type="molecule type" value="Genomic_DNA"/>
</dbReference>
<gene>
    <name evidence="4" type="ORF">ACFL6M_01820</name>
</gene>
<comment type="caution">
    <text evidence="4">The sequence shown here is derived from an EMBL/GenBank/DDBJ whole genome shotgun (WGS) entry which is preliminary data.</text>
</comment>
<dbReference type="InterPro" id="IPR000462">
    <property type="entry name" value="CDP-OH_P_trans"/>
</dbReference>
<dbReference type="Gene3D" id="1.20.120.1760">
    <property type="match status" value="1"/>
</dbReference>
<keyword evidence="3" id="KW-1133">Transmembrane helix</keyword>
<feature type="transmembrane region" description="Helical" evidence="3">
    <location>
        <begin position="136"/>
        <end position="156"/>
    </location>
</feature>
<keyword evidence="3" id="KW-0472">Membrane</keyword>
<proteinExistence type="inferred from homology"/>
<reference evidence="4 5" key="1">
    <citation type="submission" date="2024-09" db="EMBL/GenBank/DDBJ databases">
        <authorList>
            <person name="D'Angelo T."/>
        </authorList>
    </citation>
    <scope>NUCLEOTIDE SEQUENCE [LARGE SCALE GENOMIC DNA]</scope>
    <source>
        <strain evidence="4">SAG AM-320-E07</strain>
    </source>
</reference>
<accession>A0ABV6YIZ3</accession>
<evidence type="ECO:0000313" key="5">
    <source>
        <dbReference type="Proteomes" id="UP001593833"/>
    </source>
</evidence>
<evidence type="ECO:0000256" key="2">
    <source>
        <dbReference type="RuleBase" id="RU003750"/>
    </source>
</evidence>
<sequence length="217" mass="23778">MAANIITLSRVVIAFIALALFGSNFYGQALAFLLTIIVIYMDALDGYVARKLNIASDLGALLDITGDRIVENIYWVYFAAAGVISFWMPVIVITRGFLTDSLRSIAFAEGKTAFGDKTMMQSAFTQFLVSSRFSRGLYGIGKAIIFCYLGGLIALRGAVGQFSLALPPDLLPTLDLVGQIVVYVVVAMCVIRGIPVLWDGRVYLLEKRYPKSVRKEP</sequence>
<evidence type="ECO:0000313" key="4">
    <source>
        <dbReference type="EMBL" id="MFC1572313.1"/>
    </source>
</evidence>
<dbReference type="Proteomes" id="UP001593833">
    <property type="component" value="Unassembled WGS sequence"/>
</dbReference>
<feature type="transmembrane region" description="Helical" evidence="3">
    <location>
        <begin position="74"/>
        <end position="98"/>
    </location>
</feature>
<evidence type="ECO:0000256" key="3">
    <source>
        <dbReference type="SAM" id="Phobius"/>
    </source>
</evidence>
<dbReference type="Pfam" id="PF01066">
    <property type="entry name" value="CDP-OH_P_transf"/>
    <property type="match status" value="1"/>
</dbReference>
<dbReference type="GO" id="GO:0016740">
    <property type="term" value="F:transferase activity"/>
    <property type="evidence" value="ECO:0007669"/>
    <property type="project" value="UniProtKB-KW"/>
</dbReference>
<comment type="similarity">
    <text evidence="2">Belongs to the CDP-alcohol phosphatidyltransferase class-I family.</text>
</comment>
<protein>
    <submittedName>
        <fullName evidence="4">CDP-alcohol phosphatidyltransferase family protein</fullName>
        <ecNumber evidence="4">2.7.8.-</ecNumber>
    </submittedName>
</protein>
<keyword evidence="1 2" id="KW-0808">Transferase</keyword>
<keyword evidence="3" id="KW-0812">Transmembrane</keyword>
<feature type="transmembrane region" description="Helical" evidence="3">
    <location>
        <begin position="176"/>
        <end position="198"/>
    </location>
</feature>